<evidence type="ECO:0000313" key="2">
    <source>
        <dbReference type="EMBL" id="GFS28160.1"/>
    </source>
</evidence>
<dbReference type="EMBL" id="BMAV01023871">
    <property type="protein sequence ID" value="GFS28160.1"/>
    <property type="molecule type" value="Genomic_DNA"/>
</dbReference>
<name>A0A8X6M4W2_9ARAC</name>
<accession>A0A8X6M4W2</accession>
<keyword evidence="3" id="KW-1185">Reference proteome</keyword>
<feature type="compositionally biased region" description="Low complexity" evidence="1">
    <location>
        <begin position="75"/>
        <end position="89"/>
    </location>
</feature>
<dbReference type="AlphaFoldDB" id="A0A8X6M4W2"/>
<evidence type="ECO:0000313" key="3">
    <source>
        <dbReference type="Proteomes" id="UP000886998"/>
    </source>
</evidence>
<organism evidence="2 3">
    <name type="scientific">Trichonephila inaurata madagascariensis</name>
    <dbReference type="NCBI Taxonomy" id="2747483"/>
    <lineage>
        <taxon>Eukaryota</taxon>
        <taxon>Metazoa</taxon>
        <taxon>Ecdysozoa</taxon>
        <taxon>Arthropoda</taxon>
        <taxon>Chelicerata</taxon>
        <taxon>Arachnida</taxon>
        <taxon>Araneae</taxon>
        <taxon>Araneomorphae</taxon>
        <taxon>Entelegynae</taxon>
        <taxon>Araneoidea</taxon>
        <taxon>Nephilidae</taxon>
        <taxon>Trichonephila</taxon>
        <taxon>Trichonephila inaurata</taxon>
    </lineage>
</organism>
<reference evidence="2" key="1">
    <citation type="submission" date="2020-08" db="EMBL/GenBank/DDBJ databases">
        <title>Multicomponent nature underlies the extraordinary mechanical properties of spider dragline silk.</title>
        <authorList>
            <person name="Kono N."/>
            <person name="Nakamura H."/>
            <person name="Mori M."/>
            <person name="Yoshida Y."/>
            <person name="Ohtoshi R."/>
            <person name="Malay A.D."/>
            <person name="Moran D.A.P."/>
            <person name="Tomita M."/>
            <person name="Numata K."/>
            <person name="Arakawa K."/>
        </authorList>
    </citation>
    <scope>NUCLEOTIDE SEQUENCE</scope>
</reference>
<sequence length="250" mass="27067">MCWGLVGLSPAFSPSIEPFKFAGGLRPRLPPNSVGNGPGQPGQGLGRRPHPLDVSSLNAESTRKGSRSLPPADGTPQPQTSTSSSRSSPMAWGAWENDRFGEKEGFQCVQLLPLRKVQGEYLPQKWSGVRCLKTVSGQRTQLAFPKDDIVGKGPGFFRFPLFSWIVWRTLSMEKIEQDATSGHPPLLWAPVRGGAFAPSKTASVGPRICCKKRGTKSPGHPHRDGSQSLLCLGDRAKGIGLSPRHEFVSF</sequence>
<feature type="region of interest" description="Disordered" evidence="1">
    <location>
        <begin position="23"/>
        <end position="92"/>
    </location>
</feature>
<comment type="caution">
    <text evidence="2">The sequence shown here is derived from an EMBL/GenBank/DDBJ whole genome shotgun (WGS) entry which is preliminary data.</text>
</comment>
<evidence type="ECO:0000256" key="1">
    <source>
        <dbReference type="SAM" id="MobiDB-lite"/>
    </source>
</evidence>
<gene>
    <name evidence="2" type="ORF">TNIN_426151</name>
</gene>
<proteinExistence type="predicted"/>
<feature type="compositionally biased region" description="Gly residues" evidence="1">
    <location>
        <begin position="36"/>
        <end position="45"/>
    </location>
</feature>
<protein>
    <submittedName>
        <fullName evidence="2">Uncharacterized protein</fullName>
    </submittedName>
</protein>
<dbReference type="Proteomes" id="UP000886998">
    <property type="component" value="Unassembled WGS sequence"/>
</dbReference>